<comment type="catalytic activity">
    <reaction evidence="1">
        <text>ATP + protein L-histidine = ADP + protein N-phospho-L-histidine.</text>
        <dbReference type="EC" id="2.7.13.3"/>
    </reaction>
</comment>
<keyword evidence="4" id="KW-0808">Transferase</keyword>
<proteinExistence type="predicted"/>
<protein>
    <recommendedName>
        <fullName evidence="2">histidine kinase</fullName>
        <ecNumber evidence="2">2.7.13.3</ecNumber>
    </recommendedName>
</protein>
<dbReference type="SUPFAM" id="SSF55785">
    <property type="entry name" value="PYP-like sensor domain (PAS domain)"/>
    <property type="match status" value="3"/>
</dbReference>
<dbReference type="RefSeq" id="WP_102204773.1">
    <property type="nucleotide sequence ID" value="NZ_CAWNVR010000169.1"/>
</dbReference>
<dbReference type="SMART" id="SM00091">
    <property type="entry name" value="PAS"/>
    <property type="match status" value="2"/>
</dbReference>
<dbReference type="InterPro" id="IPR013655">
    <property type="entry name" value="PAS_fold_3"/>
</dbReference>
<dbReference type="PANTHER" id="PTHR43304">
    <property type="entry name" value="PHYTOCHROME-LIKE PROTEIN CPH1"/>
    <property type="match status" value="1"/>
</dbReference>
<dbReference type="InterPro" id="IPR001610">
    <property type="entry name" value="PAC"/>
</dbReference>
<evidence type="ECO:0000256" key="1">
    <source>
        <dbReference type="ARBA" id="ARBA00000085"/>
    </source>
</evidence>
<dbReference type="Pfam" id="PF00989">
    <property type="entry name" value="PAS"/>
    <property type="match status" value="1"/>
</dbReference>
<dbReference type="InterPro" id="IPR000014">
    <property type="entry name" value="PAS"/>
</dbReference>
<evidence type="ECO:0000256" key="3">
    <source>
        <dbReference type="ARBA" id="ARBA00022553"/>
    </source>
</evidence>
<dbReference type="InterPro" id="IPR013767">
    <property type="entry name" value="PAS_fold"/>
</dbReference>
<dbReference type="PROSITE" id="PS50112">
    <property type="entry name" value="PAS"/>
    <property type="match status" value="2"/>
</dbReference>
<dbReference type="SMART" id="SM00086">
    <property type="entry name" value="PAC"/>
    <property type="match status" value="2"/>
</dbReference>
<feature type="domain" description="PAS" evidence="6">
    <location>
        <begin position="66"/>
        <end position="137"/>
    </location>
</feature>
<evidence type="ECO:0000259" key="6">
    <source>
        <dbReference type="PROSITE" id="PS50112"/>
    </source>
</evidence>
<keyword evidence="3" id="KW-0597">Phosphoprotein</keyword>
<gene>
    <name evidence="8" type="ORF">CEN44_00770</name>
</gene>
<evidence type="ECO:0000313" key="8">
    <source>
        <dbReference type="EMBL" id="PLZ94440.1"/>
    </source>
</evidence>
<dbReference type="AlphaFoldDB" id="A0A2N6K940"/>
<accession>A0A2N6K940</accession>
<dbReference type="GO" id="GO:0004673">
    <property type="term" value="F:protein histidine kinase activity"/>
    <property type="evidence" value="ECO:0007669"/>
    <property type="project" value="UniProtKB-EC"/>
</dbReference>
<evidence type="ECO:0000259" key="7">
    <source>
        <dbReference type="PROSITE" id="PS50113"/>
    </source>
</evidence>
<evidence type="ECO:0000256" key="4">
    <source>
        <dbReference type="ARBA" id="ARBA00022679"/>
    </source>
</evidence>
<dbReference type="GO" id="GO:0006355">
    <property type="term" value="P:regulation of DNA-templated transcription"/>
    <property type="evidence" value="ECO:0007669"/>
    <property type="project" value="InterPro"/>
</dbReference>
<dbReference type="InterPro" id="IPR035965">
    <property type="entry name" value="PAS-like_dom_sf"/>
</dbReference>
<reference evidence="8 9" key="1">
    <citation type="submission" date="2017-08" db="EMBL/GenBank/DDBJ databases">
        <title>Genomes of Fischerella (Mastigocladus) sp. strains.</title>
        <authorList>
            <person name="Miller S.R."/>
        </authorList>
    </citation>
    <scope>NUCLEOTIDE SEQUENCE [LARGE SCALE GENOMIC DNA]</scope>
    <source>
        <strain evidence="8 9">CCMEE 5323</strain>
    </source>
</reference>
<dbReference type="NCBIfam" id="TIGR00229">
    <property type="entry name" value="sensory_box"/>
    <property type="match status" value="2"/>
</dbReference>
<organism evidence="8 9">
    <name type="scientific">Fischerella muscicola CCMEE 5323</name>
    <dbReference type="NCBI Taxonomy" id="2019572"/>
    <lineage>
        <taxon>Bacteria</taxon>
        <taxon>Bacillati</taxon>
        <taxon>Cyanobacteriota</taxon>
        <taxon>Cyanophyceae</taxon>
        <taxon>Nostocales</taxon>
        <taxon>Hapalosiphonaceae</taxon>
        <taxon>Fischerella</taxon>
    </lineage>
</organism>
<feature type="domain" description="PAC" evidence="7">
    <location>
        <begin position="14"/>
        <end position="65"/>
    </location>
</feature>
<dbReference type="EMBL" id="NRQW01000013">
    <property type="protein sequence ID" value="PLZ94440.1"/>
    <property type="molecule type" value="Genomic_DNA"/>
</dbReference>
<dbReference type="PANTHER" id="PTHR43304:SF1">
    <property type="entry name" value="PAC DOMAIN-CONTAINING PROTEIN"/>
    <property type="match status" value="1"/>
</dbReference>
<dbReference type="Pfam" id="PF08447">
    <property type="entry name" value="PAS_3"/>
    <property type="match status" value="1"/>
</dbReference>
<dbReference type="EC" id="2.7.13.3" evidence="2"/>
<evidence type="ECO:0000313" key="9">
    <source>
        <dbReference type="Proteomes" id="UP000235036"/>
    </source>
</evidence>
<dbReference type="CDD" id="cd00130">
    <property type="entry name" value="PAS"/>
    <property type="match status" value="2"/>
</dbReference>
<keyword evidence="5" id="KW-0418">Kinase</keyword>
<comment type="caution">
    <text evidence="8">The sequence shown here is derived from an EMBL/GenBank/DDBJ whole genome shotgun (WGS) entry which is preliminary data.</text>
</comment>
<keyword evidence="9" id="KW-1185">Reference proteome</keyword>
<feature type="domain" description="PAS" evidence="6">
    <location>
        <begin position="194"/>
        <end position="236"/>
    </location>
</feature>
<sequence length="375" mass="43601">MKALNESICNLSIFDVQIRRRTTSGEIRWSHLRSAPRRLEDDRIIWDEVEVDITDLKQAEEALRNSEERWQLALKGNNDGIWDHDLKTNQHFLSPRCREMLGYLDHELNDFGEWVKRIHPDDLEAMMSAFQAHLHHQTQHYVAEYRMQCKDGSYKWILSRGQAVWDEAGNPTRMVSSITDIDDRKRTEAELRQQKEILQTIFDRIPVMVALFDRNNQIQLVNRELERVLGWSEAEFKEKGSNILAECYPNLEDLQTVLEQIQAATGKWQDFKTRIADGRVIDTSWADVRLSDGSKIGIGQDISDRKRAEEKLRRLSAALEIRVQKRFLTIKSSLTEPHKFLELGAVGAIAKPFDPLTLVTKITKILGWNIEDLKL</sequence>
<name>A0A2N6K940_FISMU</name>
<dbReference type="PROSITE" id="PS50113">
    <property type="entry name" value="PAC"/>
    <property type="match status" value="2"/>
</dbReference>
<feature type="domain" description="PAC" evidence="7">
    <location>
        <begin position="141"/>
        <end position="193"/>
    </location>
</feature>
<dbReference type="Proteomes" id="UP000235036">
    <property type="component" value="Unassembled WGS sequence"/>
</dbReference>
<evidence type="ECO:0000256" key="2">
    <source>
        <dbReference type="ARBA" id="ARBA00012438"/>
    </source>
</evidence>
<dbReference type="Gene3D" id="3.30.450.20">
    <property type="entry name" value="PAS domain"/>
    <property type="match status" value="3"/>
</dbReference>
<dbReference type="InterPro" id="IPR052162">
    <property type="entry name" value="Sensor_kinase/Photoreceptor"/>
</dbReference>
<dbReference type="InterPro" id="IPR000700">
    <property type="entry name" value="PAS-assoc_C"/>
</dbReference>
<evidence type="ECO:0000256" key="5">
    <source>
        <dbReference type="ARBA" id="ARBA00022777"/>
    </source>
</evidence>